<comment type="caution">
    <text evidence="10">The sequence shown here is derived from an EMBL/GenBank/DDBJ whole genome shotgun (WGS) entry which is preliminary data.</text>
</comment>
<comment type="function">
    <text evidence="2">Catalyzes the epimerization of the C3' and C5'positions of dTDP-6-deoxy-D-xylo-4-hexulose, forming dTDP-6-deoxy-L-lyxo-4-hexulose.</text>
</comment>
<comment type="catalytic activity">
    <reaction evidence="1">
        <text>dTDP-4-dehydro-6-deoxy-alpha-D-glucose = dTDP-4-dehydro-beta-L-rhamnose</text>
        <dbReference type="Rhea" id="RHEA:16969"/>
        <dbReference type="ChEBI" id="CHEBI:57649"/>
        <dbReference type="ChEBI" id="CHEBI:62830"/>
        <dbReference type="EC" id="5.1.3.13"/>
    </reaction>
</comment>
<dbReference type="EMBL" id="SMAK01000006">
    <property type="protein sequence ID" value="TCT09834.1"/>
    <property type="molecule type" value="Genomic_DNA"/>
</dbReference>
<evidence type="ECO:0000256" key="6">
    <source>
        <dbReference type="ARBA" id="ARBA00031424"/>
    </source>
</evidence>
<dbReference type="SUPFAM" id="SSF51182">
    <property type="entry name" value="RmlC-like cupins"/>
    <property type="match status" value="1"/>
</dbReference>
<keyword evidence="11" id="KW-1185">Reference proteome</keyword>
<evidence type="ECO:0000256" key="2">
    <source>
        <dbReference type="ARBA" id="ARBA00001997"/>
    </source>
</evidence>
<evidence type="ECO:0000313" key="11">
    <source>
        <dbReference type="Proteomes" id="UP000295678"/>
    </source>
</evidence>
<accession>A0A4R3M8I1</accession>
<sequence length="176" mass="19723">MRFTETAIPGVFIVDVEPRVDERGSFNRAFCPAEFAAAGIDFVPTQINIARNTHLHTLRGMHHKVAGLEEAKFVRCVRGAIFDVAVDLRRDSPTFRRWVGVELDAASMRALFIPEGCSHGYLTLAPDSDVLYQMSRPYTPEGDAGLRWDDPAFAIDWPARPAVINRRDATYPDFEG</sequence>
<evidence type="ECO:0000313" key="10">
    <source>
        <dbReference type="EMBL" id="TCT09834.1"/>
    </source>
</evidence>
<feature type="active site" description="Proton donor" evidence="8">
    <location>
        <position position="132"/>
    </location>
</feature>
<evidence type="ECO:0000256" key="3">
    <source>
        <dbReference type="ARBA" id="ARBA00012098"/>
    </source>
</evidence>
<dbReference type="Proteomes" id="UP000295678">
    <property type="component" value="Unassembled WGS sequence"/>
</dbReference>
<gene>
    <name evidence="10" type="ORF">EDC22_10628</name>
</gene>
<dbReference type="RefSeq" id="WP_132806670.1">
    <property type="nucleotide sequence ID" value="NZ_SMAK01000006.1"/>
</dbReference>
<evidence type="ECO:0000256" key="7">
    <source>
        <dbReference type="ARBA" id="ARBA00033311"/>
    </source>
</evidence>
<dbReference type="InterPro" id="IPR011051">
    <property type="entry name" value="RmlC_Cupin_sf"/>
</dbReference>
<dbReference type="GO" id="GO:0008830">
    <property type="term" value="F:dTDP-4-dehydrorhamnose 3,5-epimerase activity"/>
    <property type="evidence" value="ECO:0007669"/>
    <property type="project" value="UniProtKB-EC"/>
</dbReference>
<dbReference type="InterPro" id="IPR014710">
    <property type="entry name" value="RmlC-like_jellyroll"/>
</dbReference>
<evidence type="ECO:0000256" key="9">
    <source>
        <dbReference type="PIRSR" id="PIRSR600888-3"/>
    </source>
</evidence>
<feature type="active site" description="Proton acceptor" evidence="8">
    <location>
        <position position="62"/>
    </location>
</feature>
<evidence type="ECO:0000256" key="5">
    <source>
        <dbReference type="ARBA" id="ARBA00029758"/>
    </source>
</evidence>
<dbReference type="GO" id="GO:0019305">
    <property type="term" value="P:dTDP-rhamnose biosynthetic process"/>
    <property type="evidence" value="ECO:0007669"/>
    <property type="project" value="TreeGrafter"/>
</dbReference>
<protein>
    <recommendedName>
        <fullName evidence="4">dTDP-4-dehydrorhamnose 3,5-epimerase</fullName>
        <ecNumber evidence="3">5.1.3.13</ecNumber>
    </recommendedName>
    <alternativeName>
        <fullName evidence="6">Thymidine diphospho-4-keto-rhamnose 3,5-epimerase</fullName>
    </alternativeName>
    <alternativeName>
        <fullName evidence="5">dTDP-4-keto-6-deoxyglucose 3,5-epimerase</fullName>
    </alternativeName>
    <alternativeName>
        <fullName evidence="7">dTDP-6-deoxy-D-xylo-4-hexulose 3,5-epimerase</fullName>
    </alternativeName>
</protein>
<dbReference type="AlphaFoldDB" id="A0A4R3M8I1"/>
<dbReference type="GO" id="GO:0005829">
    <property type="term" value="C:cytosol"/>
    <property type="evidence" value="ECO:0007669"/>
    <property type="project" value="TreeGrafter"/>
</dbReference>
<feature type="site" description="Participates in a stacking interaction with the thymidine ring of dTDP-4-oxo-6-deoxyglucose" evidence="9">
    <location>
        <position position="138"/>
    </location>
</feature>
<evidence type="ECO:0000256" key="1">
    <source>
        <dbReference type="ARBA" id="ARBA00001298"/>
    </source>
</evidence>
<dbReference type="CDD" id="cd00438">
    <property type="entry name" value="cupin_RmlC"/>
    <property type="match status" value="1"/>
</dbReference>
<dbReference type="PANTHER" id="PTHR21047">
    <property type="entry name" value="DTDP-6-DEOXY-D-GLUCOSE-3,5 EPIMERASE"/>
    <property type="match status" value="1"/>
</dbReference>
<dbReference type="EC" id="5.1.3.13" evidence="3"/>
<dbReference type="Pfam" id="PF00908">
    <property type="entry name" value="dTDP_sugar_isom"/>
    <property type="match status" value="1"/>
</dbReference>
<organism evidence="10 11">
    <name type="scientific">Tepidamorphus gemmatus</name>
    <dbReference type="NCBI Taxonomy" id="747076"/>
    <lineage>
        <taxon>Bacteria</taxon>
        <taxon>Pseudomonadati</taxon>
        <taxon>Pseudomonadota</taxon>
        <taxon>Alphaproteobacteria</taxon>
        <taxon>Hyphomicrobiales</taxon>
        <taxon>Tepidamorphaceae</taxon>
        <taxon>Tepidamorphus</taxon>
    </lineage>
</organism>
<name>A0A4R3M8I1_9HYPH</name>
<evidence type="ECO:0000256" key="8">
    <source>
        <dbReference type="PIRSR" id="PIRSR600888-1"/>
    </source>
</evidence>
<dbReference type="OrthoDB" id="9800680at2"/>
<dbReference type="InterPro" id="IPR000888">
    <property type="entry name" value="RmlC-like"/>
</dbReference>
<dbReference type="GO" id="GO:0000271">
    <property type="term" value="P:polysaccharide biosynthetic process"/>
    <property type="evidence" value="ECO:0007669"/>
    <property type="project" value="TreeGrafter"/>
</dbReference>
<dbReference type="Gene3D" id="2.60.120.10">
    <property type="entry name" value="Jelly Rolls"/>
    <property type="match status" value="1"/>
</dbReference>
<reference evidence="10 11" key="1">
    <citation type="submission" date="2019-03" db="EMBL/GenBank/DDBJ databases">
        <title>Genomic Encyclopedia of Type Strains, Phase IV (KMG-IV): sequencing the most valuable type-strain genomes for metagenomic binning, comparative biology and taxonomic classification.</title>
        <authorList>
            <person name="Goeker M."/>
        </authorList>
    </citation>
    <scope>NUCLEOTIDE SEQUENCE [LARGE SCALE GENOMIC DNA]</scope>
    <source>
        <strain evidence="10 11">DSM 19345</strain>
    </source>
</reference>
<dbReference type="PANTHER" id="PTHR21047:SF2">
    <property type="entry name" value="THYMIDINE DIPHOSPHO-4-KETO-RHAMNOSE 3,5-EPIMERASE"/>
    <property type="match status" value="1"/>
</dbReference>
<evidence type="ECO:0000256" key="4">
    <source>
        <dbReference type="ARBA" id="ARBA00019595"/>
    </source>
</evidence>
<proteinExistence type="predicted"/>